<dbReference type="RefSeq" id="XP_049144115.1">
    <property type="nucleotide sequence ID" value="XM_049286972.1"/>
</dbReference>
<gene>
    <name evidence="3" type="ORF">CLUP02_07980</name>
</gene>
<dbReference type="Proteomes" id="UP000830671">
    <property type="component" value="Chromosome 4"/>
</dbReference>
<feature type="compositionally biased region" description="Polar residues" evidence="1">
    <location>
        <begin position="398"/>
        <end position="420"/>
    </location>
</feature>
<protein>
    <submittedName>
        <fullName evidence="3">Uncharacterized protein</fullName>
    </submittedName>
</protein>
<proteinExistence type="predicted"/>
<accession>A0A9Q8WH16</accession>
<evidence type="ECO:0000313" key="3">
    <source>
        <dbReference type="EMBL" id="UQC82492.1"/>
    </source>
</evidence>
<evidence type="ECO:0000313" key="4">
    <source>
        <dbReference type="Proteomes" id="UP000830671"/>
    </source>
</evidence>
<feature type="chain" id="PRO_5040240256" evidence="2">
    <location>
        <begin position="18"/>
        <end position="1762"/>
    </location>
</feature>
<name>A0A9Q8WH16_9PEZI</name>
<keyword evidence="4" id="KW-1185">Reference proteome</keyword>
<reference evidence="3" key="1">
    <citation type="journal article" date="2021" name="Mol. Plant Microbe Interact.">
        <title>Complete Genome Sequence of the Plant-Pathogenic Fungus Colletotrichum lupini.</title>
        <authorList>
            <person name="Baroncelli R."/>
            <person name="Pensec F."/>
            <person name="Da Lio D."/>
            <person name="Boufleur T."/>
            <person name="Vicente I."/>
            <person name="Sarrocco S."/>
            <person name="Picot A."/>
            <person name="Baraldi E."/>
            <person name="Sukno S."/>
            <person name="Thon M."/>
            <person name="Le Floch G."/>
        </authorList>
    </citation>
    <scope>NUCLEOTIDE SEQUENCE</scope>
    <source>
        <strain evidence="3">IMI 504893</strain>
    </source>
</reference>
<feature type="region of interest" description="Disordered" evidence="1">
    <location>
        <begin position="1336"/>
        <end position="1367"/>
    </location>
</feature>
<dbReference type="GeneID" id="73341982"/>
<keyword evidence="2" id="KW-0732">Signal</keyword>
<feature type="region of interest" description="Disordered" evidence="1">
    <location>
        <begin position="697"/>
        <end position="716"/>
    </location>
</feature>
<organism evidence="3 4">
    <name type="scientific">Colletotrichum lupini</name>
    <dbReference type="NCBI Taxonomy" id="145971"/>
    <lineage>
        <taxon>Eukaryota</taxon>
        <taxon>Fungi</taxon>
        <taxon>Dikarya</taxon>
        <taxon>Ascomycota</taxon>
        <taxon>Pezizomycotina</taxon>
        <taxon>Sordariomycetes</taxon>
        <taxon>Hypocreomycetidae</taxon>
        <taxon>Glomerellales</taxon>
        <taxon>Glomerellaceae</taxon>
        <taxon>Colletotrichum</taxon>
        <taxon>Colletotrichum acutatum species complex</taxon>
    </lineage>
</organism>
<sequence length="1762" mass="194417">MAKCLSTFYLIIATCRGYLSTTLPGYHIAINFTSCTDSGSRPSFSSSAFFAIPSFSSILRLVNTMDSRKTASSRLNVDPNRHPGHVAENLKVACGSGENRSTSLLKSFQTLALRDVALQSQMGMVLSSLDARRVPLRSKTLTAESATQVDKSARPQRVESRSNRCLFLLVQAESRALPFIVVPSSSPDKDPLHQACSCAHFETGRQALKLGKRKSKKPMDVYAVPPCLLLQLSTGLASVRYLPCYFPAVQVFQASYEHLNTYSSVLFFSMEARYLPPNMVPTSSTHVSSVMWWRMKNPTSILLAYSHQLPLPPPSTIESILPCCLRLLAYLTDTSSISTVEIPKQSTPFHLLSLHHGHNASIMYVPQTPLFPAIEDCSSHICYRTLDQNGPLHDARQLDTNLLSGPDSAGSNRHSHGSSNLTSISSVARHAPNGPARLLDAAREVLIAENNIFPWVSHSWKRHVTFDTAGLESPHPTADGGFSTCRMADSSTYHLRMRVLYISSSLTANLAVASCQHCVQRFQVQESSLCCGWPGFAESPVLTALWVGKEFSHHAFFYVGIRPPHMFCTRMESRTLWSPLTVSSAVWTCKSRDAVTGDKAGASQWSELPWLAACLGACPAAGGQQQRRGKESQGNPDMDFWNFLSLQSPRRLFICCGSGFLCSWILPLLLGYCLVPSRAQPRQRDLSERSYDDVPMCGGNGQVRGNEPSRSRGCGSRLVEEGPRGWSLELANVKLVFLQDHKVVHELMEAQHDTNPHERMLFVSNQVESSHEPVAIAWDLPAGSVASLAGIEIWTTTTAKMAALDRQGLDLHAVRDPEGAIKAIDFGWAWLSYVQLLGGCRSRANTDLVSSNVCLSDCREHIGINSYVIARSKLPALVWGLGFNEVERAPKVCGSITMAVRSKLVESCSQEAHGFLSLLTNILDPASNGGSIFVGWPAFLVTWRQLGVPGNCDLVVTTRGRLSGTPARGLGCVLVTPSLWLKGPCPRAPYNRVLLPCCIRNLNNHITARESRVSVSVHPHDTLTTPYLTVQWAGWSLQTPSCGAAPQGSVHLDHQRSAASDHFSLFFAWHSRRIWPQLMLLLLLLSPAFLARQARHDEPQGAFPRGSWQVLLATTAAEQELYRYRFRKRRLPRHCEPTHAGSDSLSRPKVSGFLLPPQPLKLYFESTQHRLSTSSASLTKGFVCLKLLPESPSAHCTVSKQGLRIGPNLLQQPCAAVFLRHRMRSLPSSNVHHPPHVRTPHTPAVTLFRPGIQSAARSTTYLAIASQVYQQVLAHCSRVTRRTLSLRWPGLPYGMKHHIEKLRVVAARIGRPIWPILLPASVERIRPYGALLTGNHELPSSPSKSHSGSLRLADHRSATMAGPPPTPTRPLRWVAHLPYTSDPIPSSDHVSLEIWIAYCVRVCVCVSGSTQLQYTAVERRAPGHGLTELVVGLRRVRVPMSAPCHASVDWPARASSEFLSRAVMHYISSPHPFRGSRMASRPPGHGIPTIPPPTYLASIGKGTGAWVEDVAHGMAHSTDGKRIPDETLPNYPLEKEKIYDKSEARRYDRVPGIATQQASGQRLLSPAWPGTAKSHDRSNRATYFYRHTVDRWWVLKHSKGQSCATERPAYCKREGMLSRGRCYSYFLSSHPFLVATTCRTDMNLVKAIFAALTIGWIVTRPHPSTMDMPSCNGRLQPQGKSLGLRPLGVPNSRIMPGLFDFLPTNSGPNSHRSDNFAVDNIMQLSSGSKQQNSGSKVGKFRVLDCFNTPRARMLPIMASCKF</sequence>
<evidence type="ECO:0000256" key="2">
    <source>
        <dbReference type="SAM" id="SignalP"/>
    </source>
</evidence>
<feature type="compositionally biased region" description="Low complexity" evidence="1">
    <location>
        <begin position="1340"/>
        <end position="1349"/>
    </location>
</feature>
<evidence type="ECO:0000256" key="1">
    <source>
        <dbReference type="SAM" id="MobiDB-lite"/>
    </source>
</evidence>
<feature type="region of interest" description="Disordered" evidence="1">
    <location>
        <begin position="397"/>
        <end position="420"/>
    </location>
</feature>
<feature type="signal peptide" evidence="2">
    <location>
        <begin position="1"/>
        <end position="17"/>
    </location>
</feature>
<dbReference type="KEGG" id="clup:CLUP02_07980"/>
<dbReference type="EMBL" id="CP019476">
    <property type="protein sequence ID" value="UQC82492.1"/>
    <property type="molecule type" value="Genomic_DNA"/>
</dbReference>